<dbReference type="Proteomes" id="UP001212841">
    <property type="component" value="Unassembled WGS sequence"/>
</dbReference>
<dbReference type="PANTHER" id="PTHR31902:SF14">
    <property type="entry name" value="ACTIN PATCHES DISTAL PROTEIN 1"/>
    <property type="match status" value="1"/>
</dbReference>
<evidence type="ECO:0000313" key="1">
    <source>
        <dbReference type="EMBL" id="KAJ3035272.1"/>
    </source>
</evidence>
<protein>
    <submittedName>
        <fullName evidence="1">Uncharacterized protein</fullName>
    </submittedName>
</protein>
<name>A0AAD5S1I8_9FUNG</name>
<organism evidence="1 2">
    <name type="scientific">Rhizophlyctis rosea</name>
    <dbReference type="NCBI Taxonomy" id="64517"/>
    <lineage>
        <taxon>Eukaryota</taxon>
        <taxon>Fungi</taxon>
        <taxon>Fungi incertae sedis</taxon>
        <taxon>Chytridiomycota</taxon>
        <taxon>Chytridiomycota incertae sedis</taxon>
        <taxon>Chytridiomycetes</taxon>
        <taxon>Rhizophlyctidales</taxon>
        <taxon>Rhizophlyctidaceae</taxon>
        <taxon>Rhizophlyctis</taxon>
    </lineage>
</organism>
<dbReference type="AlphaFoldDB" id="A0AAD5S1I8"/>
<keyword evidence="2" id="KW-1185">Reference proteome</keyword>
<dbReference type="CDD" id="cd03062">
    <property type="entry name" value="TRX_Fd_Sucrase"/>
    <property type="match status" value="1"/>
</dbReference>
<comment type="caution">
    <text evidence="1">The sequence shown here is derived from an EMBL/GenBank/DDBJ whole genome shotgun (WGS) entry which is preliminary data.</text>
</comment>
<dbReference type="InterPro" id="IPR009737">
    <property type="entry name" value="Aim32/Apd1-like"/>
</dbReference>
<dbReference type="Gene3D" id="3.40.30.10">
    <property type="entry name" value="Glutaredoxin"/>
    <property type="match status" value="1"/>
</dbReference>
<proteinExistence type="predicted"/>
<sequence>RDKRCGVAGPILVSEFRKAAIELNMADQIVVMGVSHFGGHKFAGNVIVYHRNPKINGNWYGRVSACHVRPILISTVREGKVFKRLWRGRMEDEALTQAPGAAPEKVDKSW</sequence>
<dbReference type="InterPro" id="IPR036249">
    <property type="entry name" value="Thioredoxin-like_sf"/>
</dbReference>
<feature type="non-terminal residue" evidence="1">
    <location>
        <position position="1"/>
    </location>
</feature>
<dbReference type="SUPFAM" id="SSF52833">
    <property type="entry name" value="Thioredoxin-like"/>
    <property type="match status" value="1"/>
</dbReference>
<accession>A0AAD5S1I8</accession>
<gene>
    <name evidence="1" type="ORF">HK097_004247</name>
</gene>
<dbReference type="Pfam" id="PF06999">
    <property type="entry name" value="Suc_Fer-like"/>
    <property type="match status" value="1"/>
</dbReference>
<reference evidence="1" key="1">
    <citation type="submission" date="2020-05" db="EMBL/GenBank/DDBJ databases">
        <title>Phylogenomic resolution of chytrid fungi.</title>
        <authorList>
            <person name="Stajich J.E."/>
            <person name="Amses K."/>
            <person name="Simmons R."/>
            <person name="Seto K."/>
            <person name="Myers J."/>
            <person name="Bonds A."/>
            <person name="Quandt C.A."/>
            <person name="Barry K."/>
            <person name="Liu P."/>
            <person name="Grigoriev I."/>
            <person name="Longcore J.E."/>
            <person name="James T.Y."/>
        </authorList>
    </citation>
    <scope>NUCLEOTIDE SEQUENCE</scope>
    <source>
        <strain evidence="1">JEL0318</strain>
    </source>
</reference>
<dbReference type="PANTHER" id="PTHR31902">
    <property type="entry name" value="ACTIN PATCHES DISTAL PROTEIN 1"/>
    <property type="match status" value="1"/>
</dbReference>
<evidence type="ECO:0000313" key="2">
    <source>
        <dbReference type="Proteomes" id="UP001212841"/>
    </source>
</evidence>
<dbReference type="EMBL" id="JADGJD010002066">
    <property type="protein sequence ID" value="KAJ3035272.1"/>
    <property type="molecule type" value="Genomic_DNA"/>
</dbReference>